<dbReference type="EMBL" id="CP002826">
    <property type="protein sequence ID" value="AEI06157.1"/>
    <property type="molecule type" value="Genomic_DNA"/>
</dbReference>
<feature type="region of interest" description="Disordered" evidence="1">
    <location>
        <begin position="1"/>
        <end position="22"/>
    </location>
</feature>
<dbReference type="STRING" id="504832.OCA5_c14410"/>
<evidence type="ECO:0000313" key="2">
    <source>
        <dbReference type="EMBL" id="AEI06157.1"/>
    </source>
</evidence>
<dbReference type="PATRIC" id="fig|504832.7.peg.1531"/>
<dbReference type="RefSeq" id="WP_012563763.1">
    <property type="nucleotide sequence ID" value="NC_011386.1"/>
</dbReference>
<gene>
    <name evidence="2" type="ordered locus">OCA5_c14410</name>
</gene>
<dbReference type="eggNOG" id="ENOG50301N4">
    <property type="taxonomic scope" value="Bacteria"/>
</dbReference>
<feature type="compositionally biased region" description="Basic residues" evidence="1">
    <location>
        <begin position="57"/>
        <end position="66"/>
    </location>
</feature>
<organism evidence="2 3">
    <name type="scientific">Afipia carboxidovorans (strain ATCC 49405 / DSM 1227 / KCTC 32145 / OM5)</name>
    <name type="common">Oligotropha carboxidovorans</name>
    <dbReference type="NCBI Taxonomy" id="504832"/>
    <lineage>
        <taxon>Bacteria</taxon>
        <taxon>Pseudomonadati</taxon>
        <taxon>Pseudomonadota</taxon>
        <taxon>Alphaproteobacteria</taxon>
        <taxon>Hyphomicrobiales</taxon>
        <taxon>Nitrobacteraceae</taxon>
        <taxon>Afipia</taxon>
    </lineage>
</organism>
<dbReference type="KEGG" id="ocg:OCA5_c14410"/>
<evidence type="ECO:0000256" key="1">
    <source>
        <dbReference type="SAM" id="MobiDB-lite"/>
    </source>
</evidence>
<reference evidence="2 3" key="1">
    <citation type="journal article" date="2011" name="J. Bacteriol.">
        <title>Complete genome sequences of the chemolithoautotrophic Oligotropha carboxidovorans strains OM4 and OM5.</title>
        <authorList>
            <person name="Volland S."/>
            <person name="Rachinger M."/>
            <person name="Strittmatter A."/>
            <person name="Daniel R."/>
            <person name="Gottschalk G."/>
            <person name="Meyer O."/>
        </authorList>
    </citation>
    <scope>NUCLEOTIDE SEQUENCE [LARGE SCALE GENOMIC DNA]</scope>
    <source>
        <strain evidence="3">ATCC 49405 / DSM 1227 / KCTC 32145 / OM5</strain>
    </source>
</reference>
<dbReference type="KEGG" id="oca:OCAR_6625"/>
<dbReference type="Proteomes" id="UP000007730">
    <property type="component" value="Chromosome"/>
</dbReference>
<accession>B6JG10</accession>
<feature type="compositionally biased region" description="Basic and acidic residues" evidence="1">
    <location>
        <begin position="41"/>
        <end position="51"/>
    </location>
</feature>
<keyword evidence="3" id="KW-1185">Reference proteome</keyword>
<dbReference type="HOGENOM" id="CLU_2826905_0_0_5"/>
<dbReference type="AlphaFoldDB" id="B6JG10"/>
<feature type="region of interest" description="Disordered" evidence="1">
    <location>
        <begin position="41"/>
        <end position="66"/>
    </location>
</feature>
<proteinExistence type="predicted"/>
<protein>
    <submittedName>
        <fullName evidence="2">Uncharacterized protein</fullName>
    </submittedName>
</protein>
<sequence length="66" mass="7179">MGTILEFPADAASRRADSNMASAPCEATIVILPVVRIERHVEEPNGDHGPEEGAAAGRRRRRRARS</sequence>
<dbReference type="OrthoDB" id="8140862at2"/>
<name>B6JG10_AFIC5</name>
<evidence type="ECO:0000313" key="3">
    <source>
        <dbReference type="Proteomes" id="UP000007730"/>
    </source>
</evidence>